<dbReference type="InterPro" id="IPR029058">
    <property type="entry name" value="AB_hydrolase_fold"/>
</dbReference>
<dbReference type="SUPFAM" id="SSF53474">
    <property type="entry name" value="alpha/beta-Hydrolases"/>
    <property type="match status" value="1"/>
</dbReference>
<dbReference type="HAMAP" id="MF_01260">
    <property type="entry name" value="Carboxylester"/>
    <property type="match status" value="1"/>
</dbReference>
<feature type="active site" evidence="5">
    <location>
        <position position="192"/>
    </location>
</feature>
<accession>A0ABV8CBJ1</accession>
<dbReference type="Pfam" id="PF12697">
    <property type="entry name" value="Abhydrolase_6"/>
    <property type="match status" value="1"/>
</dbReference>
<evidence type="ECO:0000313" key="8">
    <source>
        <dbReference type="Proteomes" id="UP001595758"/>
    </source>
</evidence>
<dbReference type="InterPro" id="IPR050228">
    <property type="entry name" value="Carboxylesterase_BioH"/>
</dbReference>
<feature type="binding site" evidence="5">
    <location>
        <begin position="138"/>
        <end position="142"/>
    </location>
    <ligand>
        <name>substrate</name>
    </ligand>
</feature>
<name>A0ABV8CBJ1_9GAMM</name>
<comment type="subcellular location">
    <subcellularLocation>
        <location evidence="5">Cytoplasm</location>
    </subcellularLocation>
</comment>
<keyword evidence="4 5" id="KW-0378">Hydrolase</keyword>
<keyword evidence="3 5" id="KW-0093">Biotin biosynthesis</keyword>
<proteinExistence type="inferred from homology"/>
<comment type="similarity">
    <text evidence="5">Belongs to the AB hydrolase superfamily. Carboxylesterase BioH family.</text>
</comment>
<evidence type="ECO:0000256" key="4">
    <source>
        <dbReference type="ARBA" id="ARBA00022801"/>
    </source>
</evidence>
<evidence type="ECO:0000259" key="6">
    <source>
        <dbReference type="Pfam" id="PF12697"/>
    </source>
</evidence>
<dbReference type="RefSeq" id="WP_382340008.1">
    <property type="nucleotide sequence ID" value="NZ_JBHSAB010000001.1"/>
</dbReference>
<feature type="binding site" evidence="5">
    <location>
        <position position="20"/>
    </location>
    <ligand>
        <name>substrate</name>
    </ligand>
</feature>
<sequence length="239" mass="27458">MNLSIKTLGNGKPLVFFHGWGFDHSIWLPLAEAIKDKFSVYLVDLPGFGQSSTMEWGDFKTMLLDRLPEKFSLVGWSMGGLYATRFALEESERVSHLINVASSPCFLKNDDWPGVERRMFENFYANLVSNPEAAAVEFVNLQLQNQIYQNTVHFLPSSEALKNGLKALAEWDLRDLLKHYQKPVSYVFGRLDSITPRATMLAMKKLFPSFDYALFRRAAHLPFLSHQNEFIEHIERFTA</sequence>
<comment type="subunit">
    <text evidence="5">Monomer.</text>
</comment>
<evidence type="ECO:0000313" key="7">
    <source>
        <dbReference type="EMBL" id="MFC3907544.1"/>
    </source>
</evidence>
<feature type="domain" description="AB hydrolase-1" evidence="6">
    <location>
        <begin position="14"/>
        <end position="231"/>
    </location>
</feature>
<feature type="binding site" evidence="5">
    <location>
        <position position="220"/>
    </location>
    <ligand>
        <name>substrate</name>
    </ligand>
</feature>
<organism evidence="7 8">
    <name type="scientific">Legionella dresdenensis</name>
    <dbReference type="NCBI Taxonomy" id="450200"/>
    <lineage>
        <taxon>Bacteria</taxon>
        <taxon>Pseudomonadati</taxon>
        <taxon>Pseudomonadota</taxon>
        <taxon>Gammaproteobacteria</taxon>
        <taxon>Legionellales</taxon>
        <taxon>Legionellaceae</taxon>
        <taxon>Legionella</taxon>
    </lineage>
</organism>
<dbReference type="Gene3D" id="3.40.50.1820">
    <property type="entry name" value="alpha/beta hydrolase"/>
    <property type="match status" value="1"/>
</dbReference>
<keyword evidence="2 5" id="KW-0963">Cytoplasm</keyword>
<comment type="function">
    <text evidence="5">The physiological role of BioH is to remove the methyl group introduced by BioC when the pimeloyl moiety is complete. It allows to synthesize pimeloyl-ACP via the fatty acid synthetic pathway through the hydrolysis of the ester bonds of pimeloyl-ACP esters.</text>
</comment>
<dbReference type="EC" id="3.1.1.85" evidence="5"/>
<comment type="caution">
    <text evidence="7">The sequence shown here is derived from an EMBL/GenBank/DDBJ whole genome shotgun (WGS) entry which is preliminary data.</text>
</comment>
<feature type="binding site" evidence="5">
    <location>
        <begin position="77"/>
        <end position="78"/>
    </location>
    <ligand>
        <name>substrate</name>
    </ligand>
</feature>
<feature type="active site" evidence="5">
    <location>
        <position position="220"/>
    </location>
</feature>
<evidence type="ECO:0000256" key="3">
    <source>
        <dbReference type="ARBA" id="ARBA00022756"/>
    </source>
</evidence>
<evidence type="ECO:0000256" key="2">
    <source>
        <dbReference type="ARBA" id="ARBA00022490"/>
    </source>
</evidence>
<dbReference type="PANTHER" id="PTHR43194">
    <property type="entry name" value="HYDROLASE ALPHA/BETA FOLD FAMILY"/>
    <property type="match status" value="1"/>
</dbReference>
<dbReference type="PANTHER" id="PTHR43194:SF5">
    <property type="entry name" value="PIMELOYL-[ACYL-CARRIER PROTEIN] METHYL ESTER ESTERASE"/>
    <property type="match status" value="1"/>
</dbReference>
<reference evidence="8" key="1">
    <citation type="journal article" date="2019" name="Int. J. Syst. Evol. Microbiol.">
        <title>The Global Catalogue of Microorganisms (GCM) 10K type strain sequencing project: providing services to taxonomists for standard genome sequencing and annotation.</title>
        <authorList>
            <consortium name="The Broad Institute Genomics Platform"/>
            <consortium name="The Broad Institute Genome Sequencing Center for Infectious Disease"/>
            <person name="Wu L."/>
            <person name="Ma J."/>
        </authorList>
    </citation>
    <scope>NUCLEOTIDE SEQUENCE [LARGE SCALE GENOMIC DNA]</scope>
    <source>
        <strain evidence="8">CCUG 59858</strain>
    </source>
</reference>
<keyword evidence="8" id="KW-1185">Reference proteome</keyword>
<dbReference type="InterPro" id="IPR010076">
    <property type="entry name" value="BioH"/>
</dbReference>
<dbReference type="Proteomes" id="UP001595758">
    <property type="component" value="Unassembled WGS sequence"/>
</dbReference>
<evidence type="ECO:0000256" key="1">
    <source>
        <dbReference type="ARBA" id="ARBA00022487"/>
    </source>
</evidence>
<feature type="active site" description="Nucleophile" evidence="5">
    <location>
        <position position="77"/>
    </location>
</feature>
<comment type="pathway">
    <text evidence="5">Cofactor biosynthesis; biotin biosynthesis.</text>
</comment>
<dbReference type="GO" id="GO:0016787">
    <property type="term" value="F:hydrolase activity"/>
    <property type="evidence" value="ECO:0007669"/>
    <property type="project" value="UniProtKB-KW"/>
</dbReference>
<protein>
    <recommendedName>
        <fullName evidence="5">Pimeloyl-[acyl-carrier protein] methyl ester esterase</fullName>
        <ecNumber evidence="5">3.1.1.85</ecNumber>
    </recommendedName>
    <alternativeName>
        <fullName evidence="5">Biotin synthesis protein BioH</fullName>
    </alternativeName>
    <alternativeName>
        <fullName evidence="5">Carboxylesterase BioH</fullName>
    </alternativeName>
</protein>
<dbReference type="EMBL" id="JBHSAB010000001">
    <property type="protein sequence ID" value="MFC3907544.1"/>
    <property type="molecule type" value="Genomic_DNA"/>
</dbReference>
<dbReference type="InterPro" id="IPR000073">
    <property type="entry name" value="AB_hydrolase_1"/>
</dbReference>
<gene>
    <name evidence="5" type="primary">bioH</name>
    <name evidence="7" type="ORF">ACFORL_00440</name>
</gene>
<comment type="catalytic activity">
    <reaction evidence="5">
        <text>6-carboxyhexanoyl-[ACP] methyl ester + H2O = 6-carboxyhexanoyl-[ACP] + methanol + H(+)</text>
        <dbReference type="Rhea" id="RHEA:42700"/>
        <dbReference type="Rhea" id="RHEA-COMP:9955"/>
        <dbReference type="Rhea" id="RHEA-COMP:10186"/>
        <dbReference type="ChEBI" id="CHEBI:15377"/>
        <dbReference type="ChEBI" id="CHEBI:15378"/>
        <dbReference type="ChEBI" id="CHEBI:17790"/>
        <dbReference type="ChEBI" id="CHEBI:78846"/>
        <dbReference type="ChEBI" id="CHEBI:82735"/>
        <dbReference type="EC" id="3.1.1.85"/>
    </reaction>
</comment>
<keyword evidence="1 5" id="KW-0719">Serine esterase</keyword>
<evidence type="ECO:0000256" key="5">
    <source>
        <dbReference type="HAMAP-Rule" id="MF_01260"/>
    </source>
</evidence>